<evidence type="ECO:0000313" key="2">
    <source>
        <dbReference type="Proteomes" id="UP001201873"/>
    </source>
</evidence>
<proteinExistence type="predicted"/>
<gene>
    <name evidence="1" type="ORF">MXD59_24115</name>
</gene>
<organism evidence="1 2">
    <name type="scientific">Frankia umida</name>
    <dbReference type="NCBI Taxonomy" id="573489"/>
    <lineage>
        <taxon>Bacteria</taxon>
        <taxon>Bacillati</taxon>
        <taxon>Actinomycetota</taxon>
        <taxon>Actinomycetes</taxon>
        <taxon>Frankiales</taxon>
        <taxon>Frankiaceae</taxon>
        <taxon>Frankia</taxon>
    </lineage>
</organism>
<comment type="caution">
    <text evidence="1">The sequence shown here is derived from an EMBL/GenBank/DDBJ whole genome shotgun (WGS) entry which is preliminary data.</text>
</comment>
<reference evidence="1 2" key="1">
    <citation type="submission" date="2022-04" db="EMBL/GenBank/DDBJ databases">
        <title>Genome diversity in the genus Frankia.</title>
        <authorList>
            <person name="Carlos-Shanley C."/>
            <person name="Hahn D."/>
        </authorList>
    </citation>
    <scope>NUCLEOTIDE SEQUENCE [LARGE SCALE GENOMIC DNA]</scope>
    <source>
        <strain evidence="1 2">Ag45/Mut15</strain>
    </source>
</reference>
<keyword evidence="2" id="KW-1185">Reference proteome</keyword>
<accession>A0ABT0K4V3</accession>
<dbReference type="Proteomes" id="UP001201873">
    <property type="component" value="Unassembled WGS sequence"/>
</dbReference>
<name>A0ABT0K4V3_9ACTN</name>
<sequence length="151" mass="16822">MDVHGGQHVVFDFDGALELARRLWGLADNVDTFRGKRDTAATTALRHWQGRYATDFRNSVTTEQGSDTNLSTAMRGDARTLASLWSQAMTEEAKVRYADHVTEKRQHRSFFHRVEDALLGADDDDYGSAPEPFAVPQPPTFMATGCLPVYG</sequence>
<dbReference type="RefSeq" id="WP_248826877.1">
    <property type="nucleotide sequence ID" value="NZ_JALKFT010000046.1"/>
</dbReference>
<protein>
    <submittedName>
        <fullName evidence="1">Uncharacterized protein</fullName>
    </submittedName>
</protein>
<dbReference type="EMBL" id="JALKFT010000046">
    <property type="protein sequence ID" value="MCK9878810.1"/>
    <property type="molecule type" value="Genomic_DNA"/>
</dbReference>
<evidence type="ECO:0000313" key="1">
    <source>
        <dbReference type="EMBL" id="MCK9878810.1"/>
    </source>
</evidence>